<feature type="domain" description="Acetyl-CoA dehydrogenase-like C-terminal" evidence="14">
    <location>
        <begin position="475"/>
        <end position="593"/>
    </location>
</feature>
<accession>A0A557QJM2</accession>
<comment type="cofactor">
    <cofactor evidence="1 10">
        <name>FAD</name>
        <dbReference type="ChEBI" id="CHEBI:57692"/>
    </cofactor>
</comment>
<dbReference type="Gene3D" id="1.10.540.10">
    <property type="entry name" value="Acyl-CoA dehydrogenase/oxidase, N-terminal domain"/>
    <property type="match status" value="1"/>
</dbReference>
<dbReference type="InterPro" id="IPR037069">
    <property type="entry name" value="AcylCoA_DH/ox_N_sf"/>
</dbReference>
<dbReference type="FunFam" id="2.40.110.10:FF:000031">
    <property type="entry name" value="Acyl-CoA dehydrogenase, putative"/>
    <property type="match status" value="1"/>
</dbReference>
<evidence type="ECO:0000256" key="4">
    <source>
        <dbReference type="ARBA" id="ARBA00022827"/>
    </source>
</evidence>
<dbReference type="OrthoDB" id="9764895at2"/>
<evidence type="ECO:0000256" key="9">
    <source>
        <dbReference type="ARBA" id="ARBA00069043"/>
    </source>
</evidence>
<dbReference type="EMBL" id="VMNK01000015">
    <property type="protein sequence ID" value="TVO53104.1"/>
    <property type="molecule type" value="Genomic_DNA"/>
</dbReference>
<dbReference type="InterPro" id="IPR052166">
    <property type="entry name" value="Diverse_Acyl-CoA_DH"/>
</dbReference>
<reference evidence="15 16" key="1">
    <citation type="submission" date="2019-07" db="EMBL/GenBank/DDBJ databases">
        <title>The pathways for chlorine oxyanion respiration interact through the shared metabolite chlorate.</title>
        <authorList>
            <person name="Barnum T.P."/>
            <person name="Cheng Y."/>
            <person name="Hill K.A."/>
            <person name="Lucas L.N."/>
            <person name="Carlson H.K."/>
            <person name="Coates J.D."/>
        </authorList>
    </citation>
    <scope>NUCLEOTIDE SEQUENCE [LARGE SCALE GENOMIC DNA]</scope>
    <source>
        <strain evidence="15 16">SFB-3</strain>
    </source>
</reference>
<keyword evidence="3 10" id="KW-0285">Flavoprotein</keyword>
<dbReference type="InterPro" id="IPR036250">
    <property type="entry name" value="AcylCo_DH-like_C"/>
</dbReference>
<comment type="catalytic activity">
    <reaction evidence="6">
        <text>3-(methylsulfanyl)propanoyl-CoA + oxidized [electron-transfer flavoprotein] + H(+) = 3-(methylsulfanyl)acryloyl-CoA + reduced [electron-transfer flavoprotein]</text>
        <dbReference type="Rhea" id="RHEA:52612"/>
        <dbReference type="Rhea" id="RHEA-COMP:10685"/>
        <dbReference type="Rhea" id="RHEA-COMP:10686"/>
        <dbReference type="ChEBI" id="CHEBI:15378"/>
        <dbReference type="ChEBI" id="CHEBI:57692"/>
        <dbReference type="ChEBI" id="CHEBI:58307"/>
        <dbReference type="ChEBI" id="CHEBI:82815"/>
        <dbReference type="ChEBI" id="CHEBI:84994"/>
        <dbReference type="EC" id="1.3.99.41"/>
    </reaction>
    <physiologicalReaction direction="left-to-right" evidence="6">
        <dbReference type="Rhea" id="RHEA:52613"/>
    </physiologicalReaction>
</comment>
<dbReference type="Gene3D" id="2.40.110.10">
    <property type="entry name" value="Butyryl-CoA Dehydrogenase, subunit A, domain 2"/>
    <property type="match status" value="1"/>
</dbReference>
<dbReference type="PANTHER" id="PTHR42803">
    <property type="entry name" value="ACYL-COA DEHYDROGENASE"/>
    <property type="match status" value="1"/>
</dbReference>
<evidence type="ECO:0000313" key="16">
    <source>
        <dbReference type="Proteomes" id="UP000319502"/>
    </source>
</evidence>
<comment type="similarity">
    <text evidence="2 10">Belongs to the acyl-CoA dehydrogenase family.</text>
</comment>
<dbReference type="Gene3D" id="1.20.140.10">
    <property type="entry name" value="Butyryl-CoA Dehydrogenase, subunit A, domain 3"/>
    <property type="match status" value="1"/>
</dbReference>
<evidence type="ECO:0000256" key="6">
    <source>
        <dbReference type="ARBA" id="ARBA00051388"/>
    </source>
</evidence>
<dbReference type="PANTHER" id="PTHR42803:SF1">
    <property type="entry name" value="BROAD-SPECIFICITY LINEAR ACYL-COA DEHYDROGENASE FADE5"/>
    <property type="match status" value="1"/>
</dbReference>
<sequence length="598" mass="64119">MSEYVAPIRDMQFVMKELAGLEQVGQLPSFGDATDDLVDAVLEEAGKFATGVLSPLNRTGDQIGAKWADGQVTTAPGWQAAYRQFAESGWTALACDPEYGGQGLPKLVSTAVMEMWKSANMAFSLCPMLTNGAIEALMLRGTDEQKAVYLTKMVSGEWTGTMNLTEPQAGSDLAAVRTRAEPQADGSYKVFGQKIFITYGEHDLTDNIVHLVLARLPDAPEGVKGISLFLVPKFMVDAEGTIGERNDVHCVSIEHKLGIHASPTCVLAFGDKGGATGYLIGEANRGLEYMFIMMNEARFAVGMEGLALAERAYQQALGYARDRVQGTEPGVRGGGKVAIIRHPDVRRMLMSMKSQTEAMRALAYVVGAATDMAHDHPDETVRAQNQAFVDLLIPIVKGWCTENSIDIASTGVQIHGGMGFIEETGAAQHFRDARITTIYEGTTAIQGNDLIGRKISRDGGMAMKAVIEQMRGVVVQLNEQSAPEYKAIRTALSAGITALEEATDYVLATYGNDIKAASVGAVPMLKLFGIVAGGWQMARAAMISQTRLNEGAGDASFYQAKIVTARFYADHILSQAPGLAYSVVNGAAGALALEDDMF</sequence>
<evidence type="ECO:0000259" key="14">
    <source>
        <dbReference type="Pfam" id="PF12806"/>
    </source>
</evidence>
<dbReference type="InterPro" id="IPR013786">
    <property type="entry name" value="AcylCoA_DH/ox_N"/>
</dbReference>
<dbReference type="SUPFAM" id="SSF56645">
    <property type="entry name" value="Acyl-CoA dehydrogenase NM domain-like"/>
    <property type="match status" value="1"/>
</dbReference>
<dbReference type="InterPro" id="IPR009075">
    <property type="entry name" value="AcylCo_DH/oxidase_C"/>
</dbReference>
<organism evidence="15 16">
    <name type="scientific">Denitromonas halophila</name>
    <dbReference type="NCBI Taxonomy" id="1629404"/>
    <lineage>
        <taxon>Bacteria</taxon>
        <taxon>Pseudomonadati</taxon>
        <taxon>Pseudomonadota</taxon>
        <taxon>Betaproteobacteria</taxon>
        <taxon>Rhodocyclales</taxon>
        <taxon>Zoogloeaceae</taxon>
        <taxon>Denitromonas</taxon>
    </lineage>
</organism>
<protein>
    <recommendedName>
        <fullName evidence="9">3-methylmercaptopropionyl-CoA dehydrogenase</fullName>
        <ecNumber evidence="8">1.3.99.41</ecNumber>
    </recommendedName>
</protein>
<keyword evidence="4 10" id="KW-0274">FAD</keyword>
<dbReference type="Pfam" id="PF02771">
    <property type="entry name" value="Acyl-CoA_dh_N"/>
    <property type="match status" value="1"/>
</dbReference>
<proteinExistence type="inferred from homology"/>
<dbReference type="EC" id="1.3.99.41" evidence="8"/>
<feature type="domain" description="Acyl-CoA dehydrogenase/oxidase N-terminal" evidence="13">
    <location>
        <begin position="76"/>
        <end position="157"/>
    </location>
</feature>
<evidence type="ECO:0000256" key="2">
    <source>
        <dbReference type="ARBA" id="ARBA00009347"/>
    </source>
</evidence>
<evidence type="ECO:0000259" key="13">
    <source>
        <dbReference type="Pfam" id="PF02771"/>
    </source>
</evidence>
<evidence type="ECO:0000259" key="11">
    <source>
        <dbReference type="Pfam" id="PF00441"/>
    </source>
</evidence>
<dbReference type="InterPro" id="IPR006091">
    <property type="entry name" value="Acyl-CoA_Oxase/DH_mid-dom"/>
</dbReference>
<feature type="domain" description="Acyl-CoA oxidase/dehydrogenase middle" evidence="12">
    <location>
        <begin position="162"/>
        <end position="269"/>
    </location>
</feature>
<dbReference type="Proteomes" id="UP000319502">
    <property type="component" value="Unassembled WGS sequence"/>
</dbReference>
<evidence type="ECO:0000313" key="15">
    <source>
        <dbReference type="EMBL" id="TVO53104.1"/>
    </source>
</evidence>
<dbReference type="RefSeq" id="WP_144310353.1">
    <property type="nucleotide sequence ID" value="NZ_VMNK01000015.1"/>
</dbReference>
<dbReference type="InterPro" id="IPR025878">
    <property type="entry name" value="Acyl-CoA_dh-like_C_dom"/>
</dbReference>
<comment type="caution">
    <text evidence="15">The sequence shown here is derived from an EMBL/GenBank/DDBJ whole genome shotgun (WGS) entry which is preliminary data.</text>
</comment>
<keyword evidence="16" id="KW-1185">Reference proteome</keyword>
<evidence type="ECO:0000256" key="3">
    <source>
        <dbReference type="ARBA" id="ARBA00022630"/>
    </source>
</evidence>
<evidence type="ECO:0000256" key="8">
    <source>
        <dbReference type="ARBA" id="ARBA00066694"/>
    </source>
</evidence>
<dbReference type="Pfam" id="PF00441">
    <property type="entry name" value="Acyl-CoA_dh_1"/>
    <property type="match status" value="1"/>
</dbReference>
<keyword evidence="5 10" id="KW-0560">Oxidoreductase</keyword>
<comment type="function">
    <text evidence="7">Involved in the assimilation of dimethylsulphoniopropionate (DMSP), an important compound in the fixation of carbon in marine phytoplankton, by mediating the conversion of 3-(methylthio)propanoyl-CoA (MMPA-CoA) to 3-(methylthio)acryloyl-CoA (MTA-CoA).</text>
</comment>
<gene>
    <name evidence="15" type="ORF">FHP91_14975</name>
</gene>
<dbReference type="SUPFAM" id="SSF47203">
    <property type="entry name" value="Acyl-CoA dehydrogenase C-terminal domain-like"/>
    <property type="match status" value="1"/>
</dbReference>
<dbReference type="Pfam" id="PF02770">
    <property type="entry name" value="Acyl-CoA_dh_M"/>
    <property type="match status" value="1"/>
</dbReference>
<dbReference type="InterPro" id="IPR009100">
    <property type="entry name" value="AcylCoA_DH/oxidase_NM_dom_sf"/>
</dbReference>
<evidence type="ECO:0000259" key="12">
    <source>
        <dbReference type="Pfam" id="PF02770"/>
    </source>
</evidence>
<evidence type="ECO:0000256" key="7">
    <source>
        <dbReference type="ARBA" id="ARBA00058683"/>
    </source>
</evidence>
<feature type="domain" description="Acyl-CoA dehydrogenase/oxidase C-terminal" evidence="11">
    <location>
        <begin position="284"/>
        <end position="450"/>
    </location>
</feature>
<name>A0A557QJM2_9RHOO</name>
<dbReference type="Pfam" id="PF12806">
    <property type="entry name" value="Acyl-CoA_dh_C"/>
    <property type="match status" value="1"/>
</dbReference>
<dbReference type="GO" id="GO:0016627">
    <property type="term" value="F:oxidoreductase activity, acting on the CH-CH group of donors"/>
    <property type="evidence" value="ECO:0007669"/>
    <property type="project" value="InterPro"/>
</dbReference>
<dbReference type="GO" id="GO:0050660">
    <property type="term" value="F:flavin adenine dinucleotide binding"/>
    <property type="evidence" value="ECO:0007669"/>
    <property type="project" value="InterPro"/>
</dbReference>
<dbReference type="InterPro" id="IPR046373">
    <property type="entry name" value="Acyl-CoA_Oxase/DH_mid-dom_sf"/>
</dbReference>
<evidence type="ECO:0000256" key="1">
    <source>
        <dbReference type="ARBA" id="ARBA00001974"/>
    </source>
</evidence>
<evidence type="ECO:0000256" key="10">
    <source>
        <dbReference type="RuleBase" id="RU362125"/>
    </source>
</evidence>
<evidence type="ECO:0000256" key="5">
    <source>
        <dbReference type="ARBA" id="ARBA00023002"/>
    </source>
</evidence>
<dbReference type="AlphaFoldDB" id="A0A557QJM2"/>